<comment type="caution">
    <text evidence="2">The sequence shown here is derived from an EMBL/GenBank/DDBJ whole genome shotgun (WGS) entry which is preliminary data.</text>
</comment>
<evidence type="ECO:0000256" key="1">
    <source>
        <dbReference type="SAM" id="MobiDB-lite"/>
    </source>
</evidence>
<evidence type="ECO:0000313" key="3">
    <source>
        <dbReference type="Proteomes" id="UP001180020"/>
    </source>
</evidence>
<dbReference type="AlphaFoldDB" id="A0AAV9C086"/>
<feature type="region of interest" description="Disordered" evidence="1">
    <location>
        <begin position="1"/>
        <end position="60"/>
    </location>
</feature>
<gene>
    <name evidence="2" type="ORF">QJS10_CPB22g01504</name>
</gene>
<keyword evidence="3" id="KW-1185">Reference proteome</keyword>
<feature type="compositionally biased region" description="Low complexity" evidence="1">
    <location>
        <begin position="33"/>
        <end position="52"/>
    </location>
</feature>
<name>A0AAV9C086_ACOCL</name>
<dbReference type="PANTHER" id="PTHR34057:SF1">
    <property type="entry name" value="ELONGATION FACTOR"/>
    <property type="match status" value="1"/>
</dbReference>
<dbReference type="EMBL" id="JAUJYO010000022">
    <property type="protein sequence ID" value="KAK1282260.1"/>
    <property type="molecule type" value="Genomic_DNA"/>
</dbReference>
<protein>
    <submittedName>
        <fullName evidence="2">Uncharacterized protein</fullName>
    </submittedName>
</protein>
<dbReference type="Proteomes" id="UP001180020">
    <property type="component" value="Unassembled WGS sequence"/>
</dbReference>
<proteinExistence type="predicted"/>
<accession>A0AAV9C086</accession>
<organism evidence="2 3">
    <name type="scientific">Acorus calamus</name>
    <name type="common">Sweet flag</name>
    <dbReference type="NCBI Taxonomy" id="4465"/>
    <lineage>
        <taxon>Eukaryota</taxon>
        <taxon>Viridiplantae</taxon>
        <taxon>Streptophyta</taxon>
        <taxon>Embryophyta</taxon>
        <taxon>Tracheophyta</taxon>
        <taxon>Spermatophyta</taxon>
        <taxon>Magnoliopsida</taxon>
        <taxon>Liliopsida</taxon>
        <taxon>Acoraceae</taxon>
        <taxon>Acorus</taxon>
    </lineage>
</organism>
<dbReference type="PANTHER" id="PTHR34057">
    <property type="entry name" value="ELONGATION FACTOR"/>
    <property type="match status" value="1"/>
</dbReference>
<reference evidence="2" key="1">
    <citation type="journal article" date="2023" name="Nat. Commun.">
        <title>Diploid and tetraploid genomes of Acorus and the evolution of monocots.</title>
        <authorList>
            <person name="Ma L."/>
            <person name="Liu K.W."/>
            <person name="Li Z."/>
            <person name="Hsiao Y.Y."/>
            <person name="Qi Y."/>
            <person name="Fu T."/>
            <person name="Tang G.D."/>
            <person name="Zhang D."/>
            <person name="Sun W.H."/>
            <person name="Liu D.K."/>
            <person name="Li Y."/>
            <person name="Chen G.Z."/>
            <person name="Liu X.D."/>
            <person name="Liao X.Y."/>
            <person name="Jiang Y.T."/>
            <person name="Yu X."/>
            <person name="Hao Y."/>
            <person name="Huang J."/>
            <person name="Zhao X.W."/>
            <person name="Ke S."/>
            <person name="Chen Y.Y."/>
            <person name="Wu W.L."/>
            <person name="Hsu J.L."/>
            <person name="Lin Y.F."/>
            <person name="Huang M.D."/>
            <person name="Li C.Y."/>
            <person name="Huang L."/>
            <person name="Wang Z.W."/>
            <person name="Zhao X."/>
            <person name="Zhong W.Y."/>
            <person name="Peng D.H."/>
            <person name="Ahmad S."/>
            <person name="Lan S."/>
            <person name="Zhang J.S."/>
            <person name="Tsai W.C."/>
            <person name="Van de Peer Y."/>
            <person name="Liu Z.J."/>
        </authorList>
    </citation>
    <scope>NUCLEOTIDE SEQUENCE</scope>
    <source>
        <strain evidence="2">CP</strain>
    </source>
</reference>
<sequence length="277" mass="31857">MKRESTYDDDDIPFDMEGRSGSDDEDDHDESWRSSSFDGTTSSSGSSSTGSSSDDDEEVDSEFRDGFDGLFGKKRLTDDWRRFIHPLKWRCKWVELRVKELYHQASKYDRELLEYDIEKNNSEQLMKRRKRKRIEDMIDSAYFVDDSEDNQDPPVLEFRKDDDSLEQILWRIDALQSHVLKLKIQLEKATFNSTEHPSTENSHLLDSKMGLSHVGDVCLDNPHTRDLSKDVKQEVVELEEGGGGVRRGNTTTAVAATTTAAAPDRPVRKRFRKVQGL</sequence>
<reference evidence="2" key="2">
    <citation type="submission" date="2023-06" db="EMBL/GenBank/DDBJ databases">
        <authorList>
            <person name="Ma L."/>
            <person name="Liu K.-W."/>
            <person name="Li Z."/>
            <person name="Hsiao Y.-Y."/>
            <person name="Qi Y."/>
            <person name="Fu T."/>
            <person name="Tang G."/>
            <person name="Zhang D."/>
            <person name="Sun W.-H."/>
            <person name="Liu D.-K."/>
            <person name="Li Y."/>
            <person name="Chen G.-Z."/>
            <person name="Liu X.-D."/>
            <person name="Liao X.-Y."/>
            <person name="Jiang Y.-T."/>
            <person name="Yu X."/>
            <person name="Hao Y."/>
            <person name="Huang J."/>
            <person name="Zhao X.-W."/>
            <person name="Ke S."/>
            <person name="Chen Y.-Y."/>
            <person name="Wu W.-L."/>
            <person name="Hsu J.-L."/>
            <person name="Lin Y.-F."/>
            <person name="Huang M.-D."/>
            <person name="Li C.-Y."/>
            <person name="Huang L."/>
            <person name="Wang Z.-W."/>
            <person name="Zhao X."/>
            <person name="Zhong W.-Y."/>
            <person name="Peng D.-H."/>
            <person name="Ahmad S."/>
            <person name="Lan S."/>
            <person name="Zhang J.-S."/>
            <person name="Tsai W.-C."/>
            <person name="Van De Peer Y."/>
            <person name="Liu Z.-J."/>
        </authorList>
    </citation>
    <scope>NUCLEOTIDE SEQUENCE</scope>
    <source>
        <strain evidence="2">CP</strain>
        <tissue evidence="2">Leaves</tissue>
    </source>
</reference>
<evidence type="ECO:0000313" key="2">
    <source>
        <dbReference type="EMBL" id="KAK1282260.1"/>
    </source>
</evidence>